<evidence type="ECO:0000313" key="1">
    <source>
        <dbReference type="EMBL" id="MBB4023572.1"/>
    </source>
</evidence>
<dbReference type="AlphaFoldDB" id="A0A840CHI3"/>
<proteinExistence type="predicted"/>
<dbReference type="Pfam" id="PF04430">
    <property type="entry name" value="DUF498"/>
    <property type="match status" value="1"/>
</dbReference>
<protein>
    <recommendedName>
        <fullName evidence="3">Mth938-like domain-containing protein</fullName>
    </recommendedName>
</protein>
<sequence length="119" mass="12079">MRLNEITYSNARPIQGYGPGFFRVGGVVHSGAVLVSDAGVALWGGLEDAGPLLALAGSVDVLFIGTGGEIAHIPAALRDVLEEAGLGVEIMASPAAARTYNVLLSEGRRIAAALLPVAA</sequence>
<dbReference type="PANTHER" id="PTHR21192">
    <property type="entry name" value="NUCLEAR PROTEIN E3-3"/>
    <property type="match status" value="1"/>
</dbReference>
<name>A0A840CHI3_9RHOB</name>
<accession>A0A840CHI3</accession>
<dbReference type="CDD" id="cd00248">
    <property type="entry name" value="Mth938-like"/>
    <property type="match status" value="1"/>
</dbReference>
<gene>
    <name evidence="1" type="ORF">GGR17_003407</name>
</gene>
<comment type="caution">
    <text evidence="1">The sequence shown here is derived from an EMBL/GenBank/DDBJ whole genome shotgun (WGS) entry which is preliminary data.</text>
</comment>
<dbReference type="InterPro" id="IPR036748">
    <property type="entry name" value="MTH938-like_sf"/>
</dbReference>
<evidence type="ECO:0008006" key="3">
    <source>
        <dbReference type="Google" id="ProtNLM"/>
    </source>
</evidence>
<dbReference type="InterPro" id="IPR007523">
    <property type="entry name" value="NDUFAF3/AAMDC"/>
</dbReference>
<organism evidence="1 2">
    <name type="scientific">Actibacterium naphthalenivorans</name>
    <dbReference type="NCBI Taxonomy" id="1614693"/>
    <lineage>
        <taxon>Bacteria</taxon>
        <taxon>Pseudomonadati</taxon>
        <taxon>Pseudomonadota</taxon>
        <taxon>Alphaproteobacteria</taxon>
        <taxon>Rhodobacterales</taxon>
        <taxon>Roseobacteraceae</taxon>
        <taxon>Actibacterium</taxon>
    </lineage>
</organism>
<evidence type="ECO:0000313" key="2">
    <source>
        <dbReference type="Proteomes" id="UP000585681"/>
    </source>
</evidence>
<dbReference type="PANTHER" id="PTHR21192:SF2">
    <property type="entry name" value="NADH DEHYDROGENASE [UBIQUINONE] 1 ALPHA SUBCOMPLEX ASSEMBLY FACTOR 3"/>
    <property type="match status" value="1"/>
</dbReference>
<keyword evidence="2" id="KW-1185">Reference proteome</keyword>
<dbReference type="SUPFAM" id="SSF64076">
    <property type="entry name" value="MTH938-like"/>
    <property type="match status" value="1"/>
</dbReference>
<dbReference type="Gene3D" id="3.40.1230.10">
    <property type="entry name" value="MTH938-like"/>
    <property type="match status" value="1"/>
</dbReference>
<dbReference type="RefSeq" id="WP_054539100.1">
    <property type="nucleotide sequence ID" value="NZ_JACIEQ010000006.1"/>
</dbReference>
<dbReference type="Proteomes" id="UP000585681">
    <property type="component" value="Unassembled WGS sequence"/>
</dbReference>
<dbReference type="EMBL" id="JACIEQ010000006">
    <property type="protein sequence ID" value="MBB4023572.1"/>
    <property type="molecule type" value="Genomic_DNA"/>
</dbReference>
<reference evidence="1" key="1">
    <citation type="submission" date="2020-08" db="EMBL/GenBank/DDBJ databases">
        <title>Genomic Encyclopedia of Type Strains, Phase IV (KMG-IV): sequencing the most valuable type-strain genomes for metagenomic binning, comparative biology and taxonomic classification.</title>
        <authorList>
            <person name="Goeker M."/>
        </authorList>
    </citation>
    <scope>NUCLEOTIDE SEQUENCE [LARGE SCALE GENOMIC DNA]</scope>
    <source>
        <strain evidence="1">DSM 105040</strain>
    </source>
</reference>